<evidence type="ECO:0000256" key="1">
    <source>
        <dbReference type="ARBA" id="ARBA00004141"/>
    </source>
</evidence>
<feature type="transmembrane region" description="Helical" evidence="5">
    <location>
        <begin position="200"/>
        <end position="217"/>
    </location>
</feature>
<keyword evidence="3 5" id="KW-1133">Transmembrane helix</keyword>
<sequence length="481" mass="51579">MNSVLHVGGNVQHAMGIAMVMLAGAYFILAGLTRMGNISNFIARPVLTGFSLGLALTIALKQLPNAVNVHPKDGDIFRFTYELLAQWQQWNGYGLAMLAAALLVLRALRRWPVVPSALLVIVIGIALQSLGYCARWGIAPVGALHLNFTHPGIVTLGFSDWLRAGQLAAALALILYAESYSSIRSFAARHGDTVQPNRDLVALGLSNIVSSLFQGMPVGAGYSATSANEVAGAQSKAAGLITAVVIAALLWLCLPWIERIPQPLLAAIVIFAVGHTLSLQAVRPYFVWKRDRSLVLLSFAAVLLFGVLDGLLASMAVSVLMLLRGYATPRVSWLGRLPNSHDFVDMAVRPEAQPPQGVLIARPAEPLFFGNASPILGLIAQKVAAINTEPSAAPPLHTVLLSLEGTPNLDGTTIAALQEFAELLERQHLRLMLARTRLAVQQVLDRATIQQLPPERCNAFSVDDAVTKILQTNAQNVPNPP</sequence>
<evidence type="ECO:0000256" key="4">
    <source>
        <dbReference type="ARBA" id="ARBA00023136"/>
    </source>
</evidence>
<dbReference type="CDD" id="cd07042">
    <property type="entry name" value="STAS_SulP_like_sulfate_transporter"/>
    <property type="match status" value="1"/>
</dbReference>
<dbReference type="AlphaFoldDB" id="A0A645BZ70"/>
<gene>
    <name evidence="7" type="ORF">SDC9_117594</name>
</gene>
<reference evidence="7" key="1">
    <citation type="submission" date="2019-08" db="EMBL/GenBank/DDBJ databases">
        <authorList>
            <person name="Kucharzyk K."/>
            <person name="Murdoch R.W."/>
            <person name="Higgins S."/>
            <person name="Loffler F."/>
        </authorList>
    </citation>
    <scope>NUCLEOTIDE SEQUENCE</scope>
</reference>
<dbReference type="InterPro" id="IPR002645">
    <property type="entry name" value="STAS_dom"/>
</dbReference>
<evidence type="ECO:0000259" key="6">
    <source>
        <dbReference type="PROSITE" id="PS50801"/>
    </source>
</evidence>
<protein>
    <submittedName>
        <fullName evidence="7">Putative sulfate transporter</fullName>
    </submittedName>
</protein>
<evidence type="ECO:0000256" key="5">
    <source>
        <dbReference type="SAM" id="Phobius"/>
    </source>
</evidence>
<name>A0A645BZ70_9ZZZZ</name>
<dbReference type="Pfam" id="PF00916">
    <property type="entry name" value="Sulfate_transp"/>
    <property type="match status" value="1"/>
</dbReference>
<accession>A0A645BZ70</accession>
<dbReference type="PANTHER" id="PTHR11814">
    <property type="entry name" value="SULFATE TRANSPORTER"/>
    <property type="match status" value="1"/>
</dbReference>
<feature type="transmembrane region" description="Helical" evidence="5">
    <location>
        <begin position="161"/>
        <end position="179"/>
    </location>
</feature>
<keyword evidence="4 5" id="KW-0472">Membrane</keyword>
<proteinExistence type="predicted"/>
<keyword evidence="2 5" id="KW-0812">Transmembrane</keyword>
<evidence type="ECO:0000313" key="7">
    <source>
        <dbReference type="EMBL" id="MPM70639.1"/>
    </source>
</evidence>
<feature type="domain" description="STAS" evidence="6">
    <location>
        <begin position="348"/>
        <end position="469"/>
    </location>
</feature>
<feature type="transmembrane region" description="Helical" evidence="5">
    <location>
        <begin position="117"/>
        <end position="138"/>
    </location>
</feature>
<dbReference type="SUPFAM" id="SSF52091">
    <property type="entry name" value="SpoIIaa-like"/>
    <property type="match status" value="1"/>
</dbReference>
<evidence type="ECO:0000256" key="2">
    <source>
        <dbReference type="ARBA" id="ARBA00022692"/>
    </source>
</evidence>
<comment type="subcellular location">
    <subcellularLocation>
        <location evidence="1">Membrane</location>
        <topology evidence="1">Multi-pass membrane protein</topology>
    </subcellularLocation>
</comment>
<feature type="transmembrane region" description="Helical" evidence="5">
    <location>
        <begin position="294"/>
        <end position="323"/>
    </location>
</feature>
<dbReference type="Gene3D" id="3.30.750.24">
    <property type="entry name" value="STAS domain"/>
    <property type="match status" value="1"/>
</dbReference>
<dbReference type="GO" id="GO:0055085">
    <property type="term" value="P:transmembrane transport"/>
    <property type="evidence" value="ECO:0007669"/>
    <property type="project" value="InterPro"/>
</dbReference>
<evidence type="ECO:0000256" key="3">
    <source>
        <dbReference type="ARBA" id="ARBA00022989"/>
    </source>
</evidence>
<organism evidence="7">
    <name type="scientific">bioreactor metagenome</name>
    <dbReference type="NCBI Taxonomy" id="1076179"/>
    <lineage>
        <taxon>unclassified sequences</taxon>
        <taxon>metagenomes</taxon>
        <taxon>ecological metagenomes</taxon>
    </lineage>
</organism>
<dbReference type="GO" id="GO:0016020">
    <property type="term" value="C:membrane"/>
    <property type="evidence" value="ECO:0007669"/>
    <property type="project" value="UniProtKB-SubCell"/>
</dbReference>
<feature type="transmembrane region" description="Helical" evidence="5">
    <location>
        <begin position="237"/>
        <end position="257"/>
    </location>
</feature>
<dbReference type="InterPro" id="IPR011547">
    <property type="entry name" value="SLC26A/SulP_dom"/>
</dbReference>
<feature type="transmembrane region" description="Helical" evidence="5">
    <location>
        <begin position="264"/>
        <end position="282"/>
    </location>
</feature>
<dbReference type="EMBL" id="VSSQ01023592">
    <property type="protein sequence ID" value="MPM70639.1"/>
    <property type="molecule type" value="Genomic_DNA"/>
</dbReference>
<dbReference type="InterPro" id="IPR036513">
    <property type="entry name" value="STAS_dom_sf"/>
</dbReference>
<comment type="caution">
    <text evidence="7">The sequence shown here is derived from an EMBL/GenBank/DDBJ whole genome shotgun (WGS) entry which is preliminary data.</text>
</comment>
<feature type="transmembrane region" description="Helical" evidence="5">
    <location>
        <begin position="12"/>
        <end position="29"/>
    </location>
</feature>
<dbReference type="PROSITE" id="PS50801">
    <property type="entry name" value="STAS"/>
    <property type="match status" value="1"/>
</dbReference>
<dbReference type="InterPro" id="IPR001902">
    <property type="entry name" value="SLC26A/SulP_fam"/>
</dbReference>
<feature type="transmembrane region" description="Helical" evidence="5">
    <location>
        <begin position="90"/>
        <end position="108"/>
    </location>
</feature>
<feature type="transmembrane region" description="Helical" evidence="5">
    <location>
        <begin position="41"/>
        <end position="60"/>
    </location>
</feature>
<dbReference type="Pfam" id="PF01740">
    <property type="entry name" value="STAS"/>
    <property type="match status" value="1"/>
</dbReference>